<proteinExistence type="predicted"/>
<dbReference type="PANTHER" id="PTHR24026">
    <property type="entry name" value="FAT ATYPICAL CADHERIN-RELATED"/>
    <property type="match status" value="1"/>
</dbReference>
<dbReference type="InterPro" id="IPR002126">
    <property type="entry name" value="Cadherin-like_dom"/>
</dbReference>
<evidence type="ECO:0000256" key="3">
    <source>
        <dbReference type="ARBA" id="ARBA00022737"/>
    </source>
</evidence>
<dbReference type="RefSeq" id="XP_022250632.1">
    <property type="nucleotide sequence ID" value="XM_022394924.1"/>
</dbReference>
<feature type="domain" description="Cadherin" evidence="9">
    <location>
        <begin position="113"/>
        <end position="222"/>
    </location>
</feature>
<evidence type="ECO:0000256" key="2">
    <source>
        <dbReference type="ARBA" id="ARBA00022692"/>
    </source>
</evidence>
<keyword evidence="8" id="KW-0732">Signal</keyword>
<dbReference type="PANTHER" id="PTHR24026:SF133">
    <property type="entry name" value="CADHERIN-RELATED FAMILY MEMBER 2"/>
    <property type="match status" value="1"/>
</dbReference>
<keyword evidence="5" id="KW-1133">Transmembrane helix</keyword>
<evidence type="ECO:0000313" key="10">
    <source>
        <dbReference type="Proteomes" id="UP000694941"/>
    </source>
</evidence>
<dbReference type="GeneID" id="111087632"/>
<keyword evidence="6" id="KW-0472">Membrane</keyword>
<dbReference type="Gene3D" id="2.60.40.60">
    <property type="entry name" value="Cadherins"/>
    <property type="match status" value="3"/>
</dbReference>
<protein>
    <submittedName>
        <fullName evidence="11">Neural-cadherin-like</fullName>
    </submittedName>
</protein>
<evidence type="ECO:0000259" key="9">
    <source>
        <dbReference type="PROSITE" id="PS50268"/>
    </source>
</evidence>
<comment type="subcellular location">
    <subcellularLocation>
        <location evidence="1">Membrane</location>
    </subcellularLocation>
</comment>
<feature type="domain" description="Cadherin" evidence="9">
    <location>
        <begin position="223"/>
        <end position="323"/>
    </location>
</feature>
<dbReference type="Proteomes" id="UP000694941">
    <property type="component" value="Unplaced"/>
</dbReference>
<dbReference type="InterPro" id="IPR020894">
    <property type="entry name" value="Cadherin_CS"/>
</dbReference>
<dbReference type="CDD" id="cd11304">
    <property type="entry name" value="Cadherin_repeat"/>
    <property type="match status" value="2"/>
</dbReference>
<dbReference type="PROSITE" id="PS00232">
    <property type="entry name" value="CADHERIN_1"/>
    <property type="match status" value="1"/>
</dbReference>
<sequence length="426" mass="48542">MKVWNVLGLSFLLSALSDRIVSRSENILIPHDVHPGYSIKKYSFNGQAFSILDTNAPENFVVLNNGILMLTSDVSHRVGHPILLVVKEEYHNVTIKNDLVIHVKHRNNILKFDKDLYSGSIFENLPCGATVHGMENIIASGGVNSHVTYSILSGNYNNSFRITPSSLNRTTAVAVVTNHPLDREQLASYELVLRVVDEFEVDSAETVLHVDVLDVNDNAPILEKDFYDFQIPMKTEPFSLIGNVSAIDKDGDHPVYHFCNRHSKFVIVPKSGQIFLTGILEPETYQLCIRIHDNRSPRLYSRDFPLYVTAFSSEQISEKEPLFDVIEYNTKSLVRPKRSVRPTKSYEYKENDGSIIGQTMFQLEKRDPQEIFQVESSNQWVQVDRLGVIRVKEPWNYEQLGKEKTIDFWVFVSRPGVPGPEDCQKL</sequence>
<dbReference type="SUPFAM" id="SSF49313">
    <property type="entry name" value="Cadherin-like"/>
    <property type="match status" value="2"/>
</dbReference>
<keyword evidence="4 7" id="KW-0106">Calcium</keyword>
<dbReference type="PROSITE" id="PS50268">
    <property type="entry name" value="CADHERIN_2"/>
    <property type="match status" value="2"/>
</dbReference>
<feature type="signal peptide" evidence="8">
    <location>
        <begin position="1"/>
        <end position="17"/>
    </location>
</feature>
<evidence type="ECO:0000256" key="8">
    <source>
        <dbReference type="SAM" id="SignalP"/>
    </source>
</evidence>
<keyword evidence="10" id="KW-1185">Reference proteome</keyword>
<evidence type="ECO:0000256" key="4">
    <source>
        <dbReference type="ARBA" id="ARBA00022837"/>
    </source>
</evidence>
<evidence type="ECO:0000256" key="1">
    <source>
        <dbReference type="ARBA" id="ARBA00004370"/>
    </source>
</evidence>
<evidence type="ECO:0000256" key="6">
    <source>
        <dbReference type="ARBA" id="ARBA00023136"/>
    </source>
</evidence>
<evidence type="ECO:0000256" key="7">
    <source>
        <dbReference type="PROSITE-ProRule" id="PRU00043"/>
    </source>
</evidence>
<keyword evidence="2" id="KW-0812">Transmembrane</keyword>
<dbReference type="Pfam" id="PF00028">
    <property type="entry name" value="Cadherin"/>
    <property type="match status" value="1"/>
</dbReference>
<dbReference type="PRINTS" id="PR00205">
    <property type="entry name" value="CADHERIN"/>
</dbReference>
<evidence type="ECO:0000313" key="11">
    <source>
        <dbReference type="RefSeq" id="XP_022250632.1"/>
    </source>
</evidence>
<gene>
    <name evidence="11" type="primary">LOC111087632</name>
</gene>
<name>A0ABM1T426_LIMPO</name>
<evidence type="ECO:0000256" key="5">
    <source>
        <dbReference type="ARBA" id="ARBA00022989"/>
    </source>
</evidence>
<dbReference type="SMART" id="SM00112">
    <property type="entry name" value="CA"/>
    <property type="match status" value="1"/>
</dbReference>
<accession>A0ABM1T426</accession>
<dbReference type="InterPro" id="IPR015919">
    <property type="entry name" value="Cadherin-like_sf"/>
</dbReference>
<feature type="chain" id="PRO_5046569183" evidence="8">
    <location>
        <begin position="18"/>
        <end position="426"/>
    </location>
</feature>
<keyword evidence="3" id="KW-0677">Repeat</keyword>
<reference evidence="11" key="1">
    <citation type="submission" date="2025-08" db="UniProtKB">
        <authorList>
            <consortium name="RefSeq"/>
        </authorList>
    </citation>
    <scope>IDENTIFICATION</scope>
    <source>
        <tissue evidence="11">Muscle</tissue>
    </source>
</reference>
<organism evidence="10 11">
    <name type="scientific">Limulus polyphemus</name>
    <name type="common">Atlantic horseshoe crab</name>
    <dbReference type="NCBI Taxonomy" id="6850"/>
    <lineage>
        <taxon>Eukaryota</taxon>
        <taxon>Metazoa</taxon>
        <taxon>Ecdysozoa</taxon>
        <taxon>Arthropoda</taxon>
        <taxon>Chelicerata</taxon>
        <taxon>Merostomata</taxon>
        <taxon>Xiphosura</taxon>
        <taxon>Limulidae</taxon>
        <taxon>Limulus</taxon>
    </lineage>
</organism>